<name>A0A0W8I4E6_KOCRO</name>
<protein>
    <submittedName>
        <fullName evidence="1">Uncharacterized protein</fullName>
    </submittedName>
</protein>
<evidence type="ECO:0000313" key="1">
    <source>
        <dbReference type="EMBL" id="KUG52883.1"/>
    </source>
</evidence>
<dbReference type="AlphaFoldDB" id="A0A0W8I4E6"/>
<proteinExistence type="predicted"/>
<dbReference type="RefSeq" id="WP_058874912.1">
    <property type="nucleotide sequence ID" value="NZ_LQBK01000038.1"/>
</dbReference>
<comment type="caution">
    <text evidence="1">The sequence shown here is derived from an EMBL/GenBank/DDBJ whole genome shotgun (WGS) entry which is preliminary data.</text>
</comment>
<dbReference type="OrthoDB" id="4883509at2"/>
<organism evidence="1 2">
    <name type="scientific">Kocuria rosea subsp. polaris</name>
    <dbReference type="NCBI Taxonomy" id="136273"/>
    <lineage>
        <taxon>Bacteria</taxon>
        <taxon>Bacillati</taxon>
        <taxon>Actinomycetota</taxon>
        <taxon>Actinomycetes</taxon>
        <taxon>Micrococcales</taxon>
        <taxon>Micrococcaceae</taxon>
        <taxon>Kocuria</taxon>
    </lineage>
</organism>
<sequence length="124" mass="12873">MKLITSVAVSAAGAWLAGTATAVVGLSALQSRLPAVLTRGLPAEPDFERAFVLLGTGRCAPGDDRAEALRARLEADHGRPVVYVDLTVPPGASARRAARTRELASSFHADLVLDHEAGPVPGRP</sequence>
<accession>A0A0W8I4E6</accession>
<dbReference type="EMBL" id="LQBK01000038">
    <property type="protein sequence ID" value="KUG52883.1"/>
    <property type="molecule type" value="Genomic_DNA"/>
</dbReference>
<gene>
    <name evidence="1" type="ORF">AVL61_11700</name>
</gene>
<reference evidence="2" key="1">
    <citation type="submission" date="2015-12" db="EMBL/GenBank/DDBJ databases">
        <authorList>
            <person name="Nair G.R."/>
            <person name="Kaur G."/>
            <person name="Mayilraj S."/>
        </authorList>
    </citation>
    <scope>NUCLEOTIDE SEQUENCE [LARGE SCALE GENOMIC DNA]</scope>
    <source>
        <strain evidence="2">CD08_4</strain>
    </source>
</reference>
<dbReference type="Proteomes" id="UP000053512">
    <property type="component" value="Unassembled WGS sequence"/>
</dbReference>
<evidence type="ECO:0000313" key="2">
    <source>
        <dbReference type="Proteomes" id="UP000053512"/>
    </source>
</evidence>